<keyword evidence="2" id="KW-1185">Reference proteome</keyword>
<evidence type="ECO:0000313" key="1">
    <source>
        <dbReference type="EMBL" id="KAJ3990830.1"/>
    </source>
</evidence>
<dbReference type="Pfam" id="PF14441">
    <property type="entry name" value="OTT_1508_deam"/>
    <property type="match status" value="1"/>
</dbReference>
<organism evidence="1 2">
    <name type="scientific">Lentinula boryana</name>
    <dbReference type="NCBI Taxonomy" id="40481"/>
    <lineage>
        <taxon>Eukaryota</taxon>
        <taxon>Fungi</taxon>
        <taxon>Dikarya</taxon>
        <taxon>Basidiomycota</taxon>
        <taxon>Agaricomycotina</taxon>
        <taxon>Agaricomycetes</taxon>
        <taxon>Agaricomycetidae</taxon>
        <taxon>Agaricales</taxon>
        <taxon>Marasmiineae</taxon>
        <taxon>Omphalotaceae</taxon>
        <taxon>Lentinula</taxon>
    </lineage>
</organism>
<reference evidence="1" key="1">
    <citation type="submission" date="2022-08" db="EMBL/GenBank/DDBJ databases">
        <authorList>
            <consortium name="DOE Joint Genome Institute"/>
            <person name="Min B."/>
            <person name="Riley R."/>
            <person name="Sierra-Patev S."/>
            <person name="Naranjo-Ortiz M."/>
            <person name="Looney B."/>
            <person name="Konkel Z."/>
            <person name="Slot J.C."/>
            <person name="Sakamoto Y."/>
            <person name="Steenwyk J.L."/>
            <person name="Rokas A."/>
            <person name="Carro J."/>
            <person name="Camarero S."/>
            <person name="Ferreira P."/>
            <person name="Molpeceres G."/>
            <person name="Ruiz-Duenas F.J."/>
            <person name="Serrano A."/>
            <person name="Henrissat B."/>
            <person name="Drula E."/>
            <person name="Hughes K.W."/>
            <person name="Mata J.L."/>
            <person name="Ishikawa N.K."/>
            <person name="Vargas-Isla R."/>
            <person name="Ushijima S."/>
            <person name="Smith C.A."/>
            <person name="Ahrendt S."/>
            <person name="Andreopoulos W."/>
            <person name="He G."/>
            <person name="Labutti K."/>
            <person name="Lipzen A."/>
            <person name="Ng V."/>
            <person name="Sandor L."/>
            <person name="Barry K."/>
            <person name="Martinez A.T."/>
            <person name="Xiao Y."/>
            <person name="Gibbons J.G."/>
            <person name="Terashima K."/>
            <person name="Hibbett D.S."/>
            <person name="Grigoriev I.V."/>
        </authorList>
    </citation>
    <scope>NUCLEOTIDE SEQUENCE</scope>
    <source>
        <strain evidence="1">TFB10827</strain>
    </source>
</reference>
<gene>
    <name evidence="1" type="ORF">F5050DRAFT_1582390</name>
</gene>
<name>A0ABQ8PWL1_9AGAR</name>
<accession>A0ABQ8PWL1</accession>
<sequence>MDVAIAVSKKCCFLCWSLHQKLNGKGDLKFSLPGTHNSIYAWIPPLEVPEDVLIELRNNLIAIAGNVVDSHSRQSSGASEDVEGFQPSEPELEQAMAQYFTTKK</sequence>
<dbReference type="Proteomes" id="UP001163828">
    <property type="component" value="Unassembled WGS sequence"/>
</dbReference>
<dbReference type="EMBL" id="MU791416">
    <property type="protein sequence ID" value="KAJ3990830.1"/>
    <property type="molecule type" value="Genomic_DNA"/>
</dbReference>
<proteinExistence type="predicted"/>
<evidence type="ECO:0000313" key="2">
    <source>
        <dbReference type="Proteomes" id="UP001163828"/>
    </source>
</evidence>
<protein>
    <submittedName>
        <fullName evidence="1">Uncharacterized protein</fullName>
    </submittedName>
</protein>
<comment type="caution">
    <text evidence="1">The sequence shown here is derived from an EMBL/GenBank/DDBJ whole genome shotgun (WGS) entry which is preliminary data.</text>
</comment>
<dbReference type="InterPro" id="IPR027796">
    <property type="entry name" value="OTT_1508_deam-like"/>
</dbReference>